<evidence type="ECO:0000256" key="1">
    <source>
        <dbReference type="ARBA" id="ARBA00006484"/>
    </source>
</evidence>
<dbReference type="PRINTS" id="PR00080">
    <property type="entry name" value="SDRFAMILY"/>
</dbReference>
<comment type="caution">
    <text evidence="4">The sequence shown here is derived from an EMBL/GenBank/DDBJ whole genome shotgun (WGS) entry which is preliminary data.</text>
</comment>
<reference evidence="5" key="1">
    <citation type="journal article" date="2019" name="Int. J. Syst. Evol. Microbiol.">
        <title>The Global Catalogue of Microorganisms (GCM) 10K type strain sequencing project: providing services to taxonomists for standard genome sequencing and annotation.</title>
        <authorList>
            <consortium name="The Broad Institute Genomics Platform"/>
            <consortium name="The Broad Institute Genome Sequencing Center for Infectious Disease"/>
            <person name="Wu L."/>
            <person name="Ma J."/>
        </authorList>
    </citation>
    <scope>NUCLEOTIDE SEQUENCE [LARGE SCALE GENOMIC DNA]</scope>
    <source>
        <strain evidence="5">KCTC 42984</strain>
    </source>
</reference>
<sequence>MTGKIVVITGAGGGLGRALSRRLASDGDTVVMLGRTLSKLEEVATGIGERAVPIACEITSPDSVRAAFAQIAETFGQIDALINNAGLFQPSTLLEASDELITDAVMTNLAGTAFCARAAIPLLKRGGHIINVTSESVAIPLPFLTIYQASKAGVENFTQMLNLELYDRGIRVSTVRAGTMVGEGMSAKIEPETMMRMFADAGKRGIDMMARGASSYESTVDAFRLILNSPADLYVPSVAFHGLPAGWTDAG</sequence>
<dbReference type="CDD" id="cd05233">
    <property type="entry name" value="SDR_c"/>
    <property type="match status" value="1"/>
</dbReference>
<proteinExistence type="inferred from homology"/>
<organism evidence="4 5">
    <name type="scientific">Novosphingobium bradum</name>
    <dbReference type="NCBI Taxonomy" id="1737444"/>
    <lineage>
        <taxon>Bacteria</taxon>
        <taxon>Pseudomonadati</taxon>
        <taxon>Pseudomonadota</taxon>
        <taxon>Alphaproteobacteria</taxon>
        <taxon>Sphingomonadales</taxon>
        <taxon>Sphingomonadaceae</taxon>
        <taxon>Novosphingobium</taxon>
    </lineage>
</organism>
<keyword evidence="2 4" id="KW-0560">Oxidoreductase</keyword>
<dbReference type="GO" id="GO:0016491">
    <property type="term" value="F:oxidoreductase activity"/>
    <property type="evidence" value="ECO:0007669"/>
    <property type="project" value="UniProtKB-KW"/>
</dbReference>
<dbReference type="PRINTS" id="PR00081">
    <property type="entry name" value="GDHRDH"/>
</dbReference>
<dbReference type="SUPFAM" id="SSF51735">
    <property type="entry name" value="NAD(P)-binding Rossmann-fold domains"/>
    <property type="match status" value="1"/>
</dbReference>
<dbReference type="Proteomes" id="UP001595604">
    <property type="component" value="Unassembled WGS sequence"/>
</dbReference>
<evidence type="ECO:0000313" key="5">
    <source>
        <dbReference type="Proteomes" id="UP001595604"/>
    </source>
</evidence>
<dbReference type="RefSeq" id="WP_379508093.1">
    <property type="nucleotide sequence ID" value="NZ_JBHRTQ010000001.1"/>
</dbReference>
<keyword evidence="5" id="KW-1185">Reference proteome</keyword>
<dbReference type="Pfam" id="PF00106">
    <property type="entry name" value="adh_short"/>
    <property type="match status" value="1"/>
</dbReference>
<dbReference type="PANTHER" id="PTHR43669">
    <property type="entry name" value="5-KETO-D-GLUCONATE 5-REDUCTASE"/>
    <property type="match status" value="1"/>
</dbReference>
<comment type="similarity">
    <text evidence="1 3">Belongs to the short-chain dehydrogenases/reductases (SDR) family.</text>
</comment>
<gene>
    <name evidence="4" type="ORF">ACFOD9_00375</name>
</gene>
<dbReference type="PANTHER" id="PTHR43669:SF3">
    <property type="entry name" value="ALCOHOL DEHYDROGENASE, PUTATIVE (AFU_ORTHOLOGUE AFUA_3G03445)-RELATED"/>
    <property type="match status" value="1"/>
</dbReference>
<dbReference type="EC" id="1.-.-.-" evidence="4"/>
<evidence type="ECO:0000313" key="4">
    <source>
        <dbReference type="EMBL" id="MFC3172696.1"/>
    </source>
</evidence>
<dbReference type="InterPro" id="IPR036291">
    <property type="entry name" value="NAD(P)-bd_dom_sf"/>
</dbReference>
<evidence type="ECO:0000256" key="2">
    <source>
        <dbReference type="ARBA" id="ARBA00023002"/>
    </source>
</evidence>
<evidence type="ECO:0000256" key="3">
    <source>
        <dbReference type="RuleBase" id="RU000363"/>
    </source>
</evidence>
<name>A0ABV7IJ45_9SPHN</name>
<accession>A0ABV7IJ45</accession>
<protein>
    <submittedName>
        <fullName evidence="4">SDR family oxidoreductase</fullName>
        <ecNumber evidence="4">1.-.-.-</ecNumber>
    </submittedName>
</protein>
<dbReference type="Gene3D" id="3.40.50.720">
    <property type="entry name" value="NAD(P)-binding Rossmann-like Domain"/>
    <property type="match status" value="1"/>
</dbReference>
<dbReference type="EMBL" id="JBHRTQ010000001">
    <property type="protein sequence ID" value="MFC3172696.1"/>
    <property type="molecule type" value="Genomic_DNA"/>
</dbReference>
<dbReference type="InterPro" id="IPR002347">
    <property type="entry name" value="SDR_fam"/>
</dbReference>